<dbReference type="FunFam" id="3.40.50.300:FF:003776">
    <property type="entry name" value="Uncharacterized protein"/>
    <property type="match status" value="1"/>
</dbReference>
<dbReference type="SUPFAM" id="SSF52540">
    <property type="entry name" value="P-loop containing nucleoside triphosphate hydrolases"/>
    <property type="match status" value="2"/>
</dbReference>
<dbReference type="SMART" id="SM00382">
    <property type="entry name" value="AAA"/>
    <property type="match status" value="2"/>
</dbReference>
<dbReference type="InterPro" id="IPR044726">
    <property type="entry name" value="ABCC_6TM_D2"/>
</dbReference>
<dbReference type="PROSITE" id="PS00211">
    <property type="entry name" value="ABC_TRANSPORTER_1"/>
    <property type="match status" value="1"/>
</dbReference>
<keyword evidence="8" id="KW-0547">Nucleotide-binding</keyword>
<dbReference type="GO" id="GO:0016616">
    <property type="term" value="F:oxidoreductase activity, acting on the CH-OH group of donors, NAD or NADP as acceptor"/>
    <property type="evidence" value="ECO:0007669"/>
    <property type="project" value="InterPro"/>
</dbReference>
<evidence type="ECO:0000256" key="2">
    <source>
        <dbReference type="ARBA" id="ARBA00004128"/>
    </source>
</evidence>
<dbReference type="SUPFAM" id="SSF51735">
    <property type="entry name" value="NAD(P)-binding Rossmann-fold domains"/>
    <property type="match status" value="2"/>
</dbReference>
<protein>
    <submittedName>
        <fullName evidence="19">ABC transporter C family member 5</fullName>
    </submittedName>
</protein>
<dbReference type="GO" id="GO:0008270">
    <property type="term" value="F:zinc ion binding"/>
    <property type="evidence" value="ECO:0007669"/>
    <property type="project" value="InterPro"/>
</dbReference>
<feature type="transmembrane region" description="Helical" evidence="16">
    <location>
        <begin position="952"/>
        <end position="976"/>
    </location>
</feature>
<dbReference type="InterPro" id="IPR011527">
    <property type="entry name" value="ABC1_TM_dom"/>
</dbReference>
<dbReference type="PROSITE" id="PS50893">
    <property type="entry name" value="ABC_TRANSPORTER_2"/>
    <property type="match status" value="2"/>
</dbReference>
<dbReference type="InterPro" id="IPR017871">
    <property type="entry name" value="ABC_transporter-like_CS"/>
</dbReference>
<dbReference type="InterPro" id="IPR011032">
    <property type="entry name" value="GroES-like_sf"/>
</dbReference>
<reference evidence="19" key="1">
    <citation type="submission" date="2023-08" db="EMBL/GenBank/DDBJ databases">
        <title>Reference Genome Resource for the Citrus Pathogen Phytophthora citrophthora.</title>
        <authorList>
            <person name="Moller H."/>
            <person name="Coetzee B."/>
            <person name="Rose L.J."/>
            <person name="Van Niekerk J.M."/>
        </authorList>
    </citation>
    <scope>NUCLEOTIDE SEQUENCE</scope>
    <source>
        <strain evidence="19">STE-U-9442</strain>
    </source>
</reference>
<keyword evidence="13 16" id="KW-0472">Membrane</keyword>
<evidence type="ECO:0000256" key="16">
    <source>
        <dbReference type="SAM" id="Phobius"/>
    </source>
</evidence>
<feature type="domain" description="ABC transmembrane type-1" evidence="18">
    <location>
        <begin position="844"/>
        <end position="1125"/>
    </location>
</feature>
<evidence type="ECO:0000313" key="20">
    <source>
        <dbReference type="Proteomes" id="UP001259832"/>
    </source>
</evidence>
<dbReference type="InterPro" id="IPR003439">
    <property type="entry name" value="ABC_transporter-like_ATP-bd"/>
</dbReference>
<dbReference type="InterPro" id="IPR050173">
    <property type="entry name" value="ABC_transporter_C-like"/>
</dbReference>
<feature type="compositionally biased region" description="Basic residues" evidence="15">
    <location>
        <begin position="2000"/>
        <end position="2010"/>
    </location>
</feature>
<feature type="transmembrane region" description="Helical" evidence="16">
    <location>
        <begin position="1474"/>
        <end position="1498"/>
    </location>
</feature>
<comment type="caution">
    <text evidence="19">The sequence shown here is derived from an EMBL/GenBank/DDBJ whole genome shotgun (WGS) entry which is preliminary data.</text>
</comment>
<name>A0AAD9GX66_9STRA</name>
<dbReference type="GO" id="GO:0005774">
    <property type="term" value="C:vacuolar membrane"/>
    <property type="evidence" value="ECO:0007669"/>
    <property type="project" value="UniProtKB-SubCell"/>
</dbReference>
<evidence type="ECO:0000256" key="12">
    <source>
        <dbReference type="ARBA" id="ARBA00023002"/>
    </source>
</evidence>
<dbReference type="GO" id="GO:0140359">
    <property type="term" value="F:ABC-type transporter activity"/>
    <property type="evidence" value="ECO:0007669"/>
    <property type="project" value="InterPro"/>
</dbReference>
<dbReference type="Gene3D" id="1.20.1560.10">
    <property type="entry name" value="ABC transporter type 1, transmembrane domain"/>
    <property type="match status" value="2"/>
</dbReference>
<keyword evidence="4" id="KW-0813">Transport</keyword>
<keyword evidence="6 14" id="KW-0479">Metal-binding</keyword>
<evidence type="ECO:0000256" key="8">
    <source>
        <dbReference type="ARBA" id="ARBA00022741"/>
    </source>
</evidence>
<evidence type="ECO:0000256" key="4">
    <source>
        <dbReference type="ARBA" id="ARBA00022448"/>
    </source>
</evidence>
<dbReference type="InterPro" id="IPR047109">
    <property type="entry name" value="CAD-like"/>
</dbReference>
<sequence length="2020" mass="221443">MHENNNHELIGEFTRNLPSTSSAAVTIMATIARTFTGYAAFDQSGECKPWQFAPRPLGEEDVEIKVTHCGICGSDVHTLDSGWGPTPYPCVAGHEIVGTVVAVGPSVKSLAVGDRVGVGAQAWACLNRDPNDHCRDCADGEDAVCDQSVFTINAAYKDGSRQQGGFADYIRVDNNYAFKIPDALPSDIAAPLMCAGATVFTPLKQEGVKAGDRVGVIGIGGLGHIAIQFIRALGAVPVAFSRSSRKEKEIRALGAEEFYDLSNPEHQTKAAGSVDFLLLTADATNMPYDLYLGLVRKRGTFIMVGLPSDQVKITPWFLVPRAVRVRGSAIGSIQDIKDMLDVAAKGNVRPIIEKMPMSDVNKGLDKVRDGTMSVAPRTVNTFAAFDKSGECKPWQYESRPLGAEDVEIKISHCGICGSDVHQIDSSWGASEYPCVAGHEIIGEVTAAGPHVKNLSIGDRVGVGAQVWACLNRDPNDHCRDCADGHDAVCDSIVWAINGGYKGGARSFGGFADYIRVDNNYAFKIPDALSSDIAAPLMCAGATVFTPLKQEGVKAGDRVGVIGIGGLGHIAIQFIRALGATPVAFSRSANKEKEIRSLGAEEFYNLSDPEEQKKAAGNVDYLLLTANAANMPYDLYMTLVRKRGTLIMVGLPEDQVKISPFFLVPRAVRVRGSVIGSIEDIRDMLELAAKANVRPIIQKVPMQNLNKGLDMVRDGSVRYRVDHPPVMTVLLQTDTQAIISPATRAKQPGYSTFASVDDDVKQSKQKLHGAECTPGTASFWSRLFFSYANPMMSAGNKRQLDNDDLWELEGENRSAAAFDEFVVHYDRHDKSIVRAMLSAYGGRFFLCGLGMLFTTACNVFAPAVLNHVITVFAAPQIDMYSLSVWLGAFFTSRLVNAIVISQMHFYLELIALRLTVTLKALLFRKAMRRSIQSKGEDKTVDISNLFSSDVDNVLWAAFQINSLWIIPIQIVVVVYMLYYVIDLAAFAGLAVIAVSMLVSFIIAKVSGDTFEQVMEFKDDRMKTIKEVFNAIQIVKLNAWEDKFADKIHKLRATELSAVKKFMYLGAFNIFLLWASPLAVSAVSFAVYAIVMEKALTAAKVFTAIALFNALRDPLRDLPSVIQTCIQAKVSLDRFSDYLSLDEFTPTNVIREDPTQPDDIVMAIKDGSFGWTKDTPLLSDVNLTVKKGDLVIVHGSVGSGKSSLCSALLGEMDKLAGSVFVRGRVAYYSQQTWIQNMTIRDNILFGLPYDKEKYSKVIAACGLLPDLKQFPGGDATEIGQKGINLSGGQKARVCLARACYSDADTLLLDSPLAAVDAIVQSQIFGECICNLLAEKTVILVTHSADIIASEAANLKVLVEDGKLQITGRDVSLPRSAFTLRVSPRLAKSDTSHDGDSKEKDAGKLVCDEEREEGRVSKEVFSNYFESLGGVKVCIFLFVVQTLWQVFQIGSDLWLSHWTGQKGGSYNVEDTAYNVKVYSLLGAGAAVMVFVRSATVAVVGLRASRHLFDNMTMSLLKAPLRFFDANPIGRIVNRYGDDMSAVDNMIPFAFGGFLAVFFFTVCQLATAVYTMNFLGALIIPLVWMYVKIANFYLAPSREISRLWKVSSSPVLSHVTQSEEGVVVIRAFGQDTVDRMVAENFIRNDVNSKAWFAETVTSQWFQVRMQLLGCGVIFLVVSGLVYLRDYLSPGLVGLAFTYALSVDSGLADLVQSWSWVEIQMVSPERILEYGSIMAEGSQRPLVIEPDASWPRSSTVQFQDVVFSYKQGGVPVLKGLSFNIHNNEKIGIVGRTGAGKSSLTMALFRINELVSGRILIDGIDIATMPLRTLRSNLSIIPQSPVLFKGSLRGYMDPFDEFSDAEIWNALEKVDMKTQVGALEGQLMYELSENGENFSVGERQMLCMGRALLTRSRIVVMDEATASIDHATEKKLQRMINEDFEDATVLTIAHRLGTVLDSDRIMVLSDGRVVEFDSPRELVKNPNGVFYELAKEGGYLDQLLCHRRRPKPHVSPHHSCRVFSSRTQTI</sequence>
<feature type="transmembrane region" description="Helical" evidence="16">
    <location>
        <begin position="982"/>
        <end position="1002"/>
    </location>
</feature>
<keyword evidence="7" id="KW-0677">Repeat</keyword>
<evidence type="ECO:0000256" key="5">
    <source>
        <dbReference type="ARBA" id="ARBA00022692"/>
    </source>
</evidence>
<dbReference type="Pfam" id="PF00005">
    <property type="entry name" value="ABC_tran"/>
    <property type="match status" value="2"/>
</dbReference>
<dbReference type="InterPro" id="IPR020843">
    <property type="entry name" value="ER"/>
</dbReference>
<organism evidence="19 20">
    <name type="scientific">Phytophthora citrophthora</name>
    <dbReference type="NCBI Taxonomy" id="4793"/>
    <lineage>
        <taxon>Eukaryota</taxon>
        <taxon>Sar</taxon>
        <taxon>Stramenopiles</taxon>
        <taxon>Oomycota</taxon>
        <taxon>Peronosporomycetes</taxon>
        <taxon>Peronosporales</taxon>
        <taxon>Peronosporaceae</taxon>
        <taxon>Phytophthora</taxon>
    </lineage>
</organism>
<dbReference type="EMBL" id="JASMQC010000003">
    <property type="protein sequence ID" value="KAK1946185.1"/>
    <property type="molecule type" value="Genomic_DNA"/>
</dbReference>
<evidence type="ECO:0000256" key="3">
    <source>
        <dbReference type="ARBA" id="ARBA00009726"/>
    </source>
</evidence>
<dbReference type="InterPro" id="IPR036291">
    <property type="entry name" value="NAD(P)-bd_dom_sf"/>
</dbReference>
<dbReference type="Gene3D" id="3.40.50.720">
    <property type="entry name" value="NAD(P)-binding Rossmann-like Domain"/>
    <property type="match status" value="2"/>
</dbReference>
<dbReference type="FunFam" id="3.90.180.10:FF:000014">
    <property type="entry name" value="Cinnamyl alcohol dehydrogenase 2"/>
    <property type="match status" value="1"/>
</dbReference>
<proteinExistence type="inferred from homology"/>
<evidence type="ECO:0000256" key="9">
    <source>
        <dbReference type="ARBA" id="ARBA00022833"/>
    </source>
</evidence>
<dbReference type="InterPro" id="IPR003593">
    <property type="entry name" value="AAA+_ATPase"/>
</dbReference>
<evidence type="ECO:0000256" key="13">
    <source>
        <dbReference type="ARBA" id="ARBA00023136"/>
    </source>
</evidence>
<dbReference type="InterPro" id="IPR002328">
    <property type="entry name" value="ADH_Zn_CS"/>
</dbReference>
<keyword evidence="10" id="KW-0067">ATP-binding</keyword>
<dbReference type="FunFam" id="1.20.1560.10:FF:000063">
    <property type="entry name" value="Multidrug resistance protein ABC transporter"/>
    <property type="match status" value="1"/>
</dbReference>
<evidence type="ECO:0000259" key="17">
    <source>
        <dbReference type="PROSITE" id="PS50893"/>
    </source>
</evidence>
<dbReference type="CDD" id="cd03244">
    <property type="entry name" value="ABCC_MRP_domain2"/>
    <property type="match status" value="1"/>
</dbReference>
<dbReference type="PANTHER" id="PTHR24223:SF443">
    <property type="entry name" value="MULTIDRUG-RESISTANCE LIKE PROTEIN 1, ISOFORM I"/>
    <property type="match status" value="1"/>
</dbReference>
<comment type="subcellular location">
    <subcellularLocation>
        <location evidence="2">Vacuole membrane</location>
        <topology evidence="2">Multi-pass membrane protein</topology>
    </subcellularLocation>
</comment>
<evidence type="ECO:0000313" key="19">
    <source>
        <dbReference type="EMBL" id="KAK1946185.1"/>
    </source>
</evidence>
<gene>
    <name evidence="19" type="ORF">P3T76_001738</name>
</gene>
<evidence type="ECO:0000256" key="7">
    <source>
        <dbReference type="ARBA" id="ARBA00022737"/>
    </source>
</evidence>
<feature type="transmembrane region" description="Helical" evidence="16">
    <location>
        <begin position="1545"/>
        <end position="1564"/>
    </location>
</feature>
<dbReference type="CDD" id="cd03250">
    <property type="entry name" value="ABCC_MRP_domain1"/>
    <property type="match status" value="1"/>
</dbReference>
<dbReference type="InterPro" id="IPR013149">
    <property type="entry name" value="ADH-like_C"/>
</dbReference>
<feature type="transmembrane region" description="Helical" evidence="16">
    <location>
        <begin position="839"/>
        <end position="864"/>
    </location>
</feature>
<feature type="transmembrane region" description="Helical" evidence="16">
    <location>
        <begin position="1060"/>
        <end position="1087"/>
    </location>
</feature>
<dbReference type="Proteomes" id="UP001259832">
    <property type="component" value="Unassembled WGS sequence"/>
</dbReference>
<feature type="transmembrane region" description="Helical" evidence="16">
    <location>
        <begin position="876"/>
        <end position="898"/>
    </location>
</feature>
<evidence type="ECO:0000256" key="6">
    <source>
        <dbReference type="ARBA" id="ARBA00022723"/>
    </source>
</evidence>
<evidence type="ECO:0000256" key="15">
    <source>
        <dbReference type="SAM" id="MobiDB-lite"/>
    </source>
</evidence>
<dbReference type="Gene3D" id="3.40.50.300">
    <property type="entry name" value="P-loop containing nucleotide triphosphate hydrolases"/>
    <property type="match status" value="2"/>
</dbReference>
<evidence type="ECO:0000256" key="14">
    <source>
        <dbReference type="RuleBase" id="RU361277"/>
    </source>
</evidence>
<feature type="domain" description="ABC transporter" evidence="17">
    <location>
        <begin position="1751"/>
        <end position="1985"/>
    </location>
</feature>
<evidence type="ECO:0000256" key="1">
    <source>
        <dbReference type="ARBA" id="ARBA00001947"/>
    </source>
</evidence>
<dbReference type="SUPFAM" id="SSF90123">
    <property type="entry name" value="ABC transporter transmembrane region"/>
    <property type="match status" value="2"/>
</dbReference>
<dbReference type="SMART" id="SM00829">
    <property type="entry name" value="PKS_ER"/>
    <property type="match status" value="1"/>
</dbReference>
<dbReference type="PANTHER" id="PTHR24223">
    <property type="entry name" value="ATP-BINDING CASSETTE SUB-FAMILY C"/>
    <property type="match status" value="1"/>
</dbReference>
<dbReference type="Pfam" id="PF08240">
    <property type="entry name" value="ADH_N"/>
    <property type="match status" value="2"/>
</dbReference>
<dbReference type="PROSITE" id="PS00059">
    <property type="entry name" value="ADH_ZINC"/>
    <property type="match status" value="2"/>
</dbReference>
<dbReference type="CDD" id="cd18580">
    <property type="entry name" value="ABC_6TM_ABCC_D2"/>
    <property type="match status" value="1"/>
</dbReference>
<dbReference type="FunFam" id="3.40.50.300:FF:000610">
    <property type="entry name" value="Multidrug resistance-associated ABC transporter"/>
    <property type="match status" value="1"/>
</dbReference>
<dbReference type="InterPro" id="IPR044746">
    <property type="entry name" value="ABCC_6TM_D1"/>
</dbReference>
<feature type="region of interest" description="Disordered" evidence="15">
    <location>
        <begin position="2000"/>
        <end position="2020"/>
    </location>
</feature>
<keyword evidence="11 16" id="KW-1133">Transmembrane helix</keyword>
<accession>A0AAD9GX66</accession>
<keyword evidence="5 16" id="KW-0812">Transmembrane</keyword>
<dbReference type="PROSITE" id="PS50929">
    <property type="entry name" value="ABC_TM1F"/>
    <property type="match status" value="2"/>
</dbReference>
<dbReference type="InterPro" id="IPR027417">
    <property type="entry name" value="P-loop_NTPase"/>
</dbReference>
<keyword evidence="9 14" id="KW-0862">Zinc</keyword>
<feature type="domain" description="ABC transmembrane type-1" evidence="18">
    <location>
        <begin position="1432"/>
        <end position="1710"/>
    </location>
</feature>
<keyword evidence="20" id="KW-1185">Reference proteome</keyword>
<feature type="transmembrane region" description="Helical" evidence="16">
    <location>
        <begin position="1570"/>
        <end position="1591"/>
    </location>
</feature>
<dbReference type="InterPro" id="IPR036640">
    <property type="entry name" value="ABC1_TM_sf"/>
</dbReference>
<dbReference type="Pfam" id="PF00107">
    <property type="entry name" value="ADH_zinc_N"/>
    <property type="match status" value="2"/>
</dbReference>
<dbReference type="GO" id="GO:0005524">
    <property type="term" value="F:ATP binding"/>
    <property type="evidence" value="ECO:0007669"/>
    <property type="project" value="UniProtKB-KW"/>
</dbReference>
<comment type="similarity">
    <text evidence="3">Belongs to the ABC transporter superfamily. ABCC family. Conjugate transporter (TC 3.A.1.208) subfamily.</text>
</comment>
<dbReference type="GO" id="GO:0016887">
    <property type="term" value="F:ATP hydrolysis activity"/>
    <property type="evidence" value="ECO:0007669"/>
    <property type="project" value="InterPro"/>
</dbReference>
<feature type="transmembrane region" description="Helical" evidence="16">
    <location>
        <begin position="1663"/>
        <end position="1680"/>
    </location>
</feature>
<feature type="domain" description="ABC transporter" evidence="17">
    <location>
        <begin position="1153"/>
        <end position="1383"/>
    </location>
</feature>
<dbReference type="SUPFAM" id="SSF50129">
    <property type="entry name" value="GroES-like"/>
    <property type="match status" value="2"/>
</dbReference>
<feature type="transmembrane region" description="Helical" evidence="16">
    <location>
        <begin position="904"/>
        <end position="922"/>
    </location>
</feature>
<dbReference type="Gene3D" id="3.90.180.10">
    <property type="entry name" value="Medium-chain alcohol dehydrogenases, catalytic domain"/>
    <property type="match status" value="2"/>
</dbReference>
<dbReference type="CDD" id="cd18579">
    <property type="entry name" value="ABC_6TM_ABCC_D1"/>
    <property type="match status" value="1"/>
</dbReference>
<dbReference type="FunFam" id="1.20.1560.10:FF:000362">
    <property type="entry name" value="Uncharacterized protein"/>
    <property type="match status" value="1"/>
</dbReference>
<dbReference type="CDD" id="cd05283">
    <property type="entry name" value="CAD1"/>
    <property type="match status" value="2"/>
</dbReference>
<evidence type="ECO:0000256" key="10">
    <source>
        <dbReference type="ARBA" id="ARBA00022840"/>
    </source>
</evidence>
<keyword evidence="12" id="KW-0560">Oxidoreductase</keyword>
<comment type="cofactor">
    <cofactor evidence="1 14">
        <name>Zn(2+)</name>
        <dbReference type="ChEBI" id="CHEBI:29105"/>
    </cofactor>
</comment>
<dbReference type="FunFam" id="3.40.50.720:FF:000022">
    <property type="entry name" value="Cinnamyl alcohol dehydrogenase"/>
    <property type="match status" value="2"/>
</dbReference>
<dbReference type="InterPro" id="IPR013154">
    <property type="entry name" value="ADH-like_N"/>
</dbReference>
<evidence type="ECO:0000259" key="18">
    <source>
        <dbReference type="PROSITE" id="PS50929"/>
    </source>
</evidence>
<comment type="similarity">
    <text evidence="14">Belongs to the zinc-containing alcohol dehydrogenase family.</text>
</comment>
<evidence type="ECO:0000256" key="11">
    <source>
        <dbReference type="ARBA" id="ARBA00022989"/>
    </source>
</evidence>
<dbReference type="Pfam" id="PF00664">
    <property type="entry name" value="ABC_membrane"/>
    <property type="match status" value="2"/>
</dbReference>